<dbReference type="Pfam" id="PF00069">
    <property type="entry name" value="Pkinase"/>
    <property type="match status" value="1"/>
</dbReference>
<evidence type="ECO:0000256" key="1">
    <source>
        <dbReference type="ARBA" id="ARBA00012513"/>
    </source>
</evidence>
<dbReference type="PROSITE" id="PS00108">
    <property type="entry name" value="PROTEIN_KINASE_ST"/>
    <property type="match status" value="1"/>
</dbReference>
<dbReference type="PANTHER" id="PTHR43289:SF6">
    <property type="entry name" value="SERINE_THREONINE-PROTEIN KINASE NEKL-3"/>
    <property type="match status" value="1"/>
</dbReference>
<evidence type="ECO:0000256" key="5">
    <source>
        <dbReference type="ARBA" id="ARBA00022777"/>
    </source>
</evidence>
<keyword evidence="6" id="KW-0067">ATP-binding</keyword>
<dbReference type="EMBL" id="JBIAMX010000004">
    <property type="protein sequence ID" value="MFF0542994.1"/>
    <property type="molecule type" value="Genomic_DNA"/>
</dbReference>
<dbReference type="SUPFAM" id="SSF56112">
    <property type="entry name" value="Protein kinase-like (PK-like)"/>
    <property type="match status" value="1"/>
</dbReference>
<keyword evidence="2" id="KW-0723">Serine/threonine-protein kinase</keyword>
<dbReference type="Gene3D" id="3.30.200.20">
    <property type="entry name" value="Phosphorylase Kinase, domain 1"/>
    <property type="match status" value="1"/>
</dbReference>
<reference evidence="8 9" key="1">
    <citation type="submission" date="2024-10" db="EMBL/GenBank/DDBJ databases">
        <title>The Natural Products Discovery Center: Release of the First 8490 Sequenced Strains for Exploring Actinobacteria Biosynthetic Diversity.</title>
        <authorList>
            <person name="Kalkreuter E."/>
            <person name="Kautsar S.A."/>
            <person name="Yang D."/>
            <person name="Bader C.D."/>
            <person name="Teijaro C.N."/>
            <person name="Fluegel L."/>
            <person name="Davis C.M."/>
            <person name="Simpson J.R."/>
            <person name="Lauterbach L."/>
            <person name="Steele A.D."/>
            <person name="Gui C."/>
            <person name="Meng S."/>
            <person name="Li G."/>
            <person name="Viehrig K."/>
            <person name="Ye F."/>
            <person name="Su P."/>
            <person name="Kiefer A.F."/>
            <person name="Nichols A."/>
            <person name="Cepeda A.J."/>
            <person name="Yan W."/>
            <person name="Fan B."/>
            <person name="Jiang Y."/>
            <person name="Adhikari A."/>
            <person name="Zheng C.-J."/>
            <person name="Schuster L."/>
            <person name="Cowan T.M."/>
            <person name="Smanski M.J."/>
            <person name="Chevrette M.G."/>
            <person name="De Carvalho L.P.S."/>
            <person name="Shen B."/>
        </authorList>
    </citation>
    <scope>NUCLEOTIDE SEQUENCE [LARGE SCALE GENOMIC DNA]</scope>
    <source>
        <strain evidence="8 9">NPDC004045</strain>
    </source>
</reference>
<dbReference type="CDD" id="cd14014">
    <property type="entry name" value="STKc_PknB_like"/>
    <property type="match status" value="1"/>
</dbReference>
<evidence type="ECO:0000256" key="2">
    <source>
        <dbReference type="ARBA" id="ARBA00022527"/>
    </source>
</evidence>
<feature type="domain" description="Protein kinase" evidence="7">
    <location>
        <begin position="15"/>
        <end position="277"/>
    </location>
</feature>
<evidence type="ECO:0000256" key="4">
    <source>
        <dbReference type="ARBA" id="ARBA00022741"/>
    </source>
</evidence>
<organism evidence="8 9">
    <name type="scientific">Nocardia thailandica</name>
    <dbReference type="NCBI Taxonomy" id="257275"/>
    <lineage>
        <taxon>Bacteria</taxon>
        <taxon>Bacillati</taxon>
        <taxon>Actinomycetota</taxon>
        <taxon>Actinomycetes</taxon>
        <taxon>Mycobacteriales</taxon>
        <taxon>Nocardiaceae</taxon>
        <taxon>Nocardia</taxon>
    </lineage>
</organism>
<protein>
    <recommendedName>
        <fullName evidence="1">non-specific serine/threonine protein kinase</fullName>
        <ecNumber evidence="1">2.7.11.1</ecNumber>
    </recommendedName>
</protein>
<accession>A0ABW6PKR6</accession>
<dbReference type="Gene3D" id="1.10.510.10">
    <property type="entry name" value="Transferase(Phosphotransferase) domain 1"/>
    <property type="match status" value="1"/>
</dbReference>
<dbReference type="PANTHER" id="PTHR43289">
    <property type="entry name" value="MITOGEN-ACTIVATED PROTEIN KINASE KINASE KINASE 20-RELATED"/>
    <property type="match status" value="1"/>
</dbReference>
<gene>
    <name evidence="8" type="ORF">ACFYTF_09150</name>
</gene>
<keyword evidence="3 8" id="KW-0808">Transferase</keyword>
<dbReference type="EC" id="2.7.11.1" evidence="1"/>
<name>A0ABW6PKR6_9NOCA</name>
<comment type="caution">
    <text evidence="8">The sequence shown here is derived from an EMBL/GenBank/DDBJ whole genome shotgun (WGS) entry which is preliminary data.</text>
</comment>
<dbReference type="SMART" id="SM00220">
    <property type="entry name" value="S_TKc"/>
    <property type="match status" value="1"/>
</dbReference>
<evidence type="ECO:0000313" key="9">
    <source>
        <dbReference type="Proteomes" id="UP001601444"/>
    </source>
</evidence>
<sequence length="487" mass="51206">MPSRTLPPGTIFAGYRIERVLGSGGMGTVYVAAHPRLPRRDALKVLSAEYGADPEFRARFVREAELAARLDHPEIVGVYDRGVTDGRLWIAMRFVDGPDAATVIRTAPPSPERALHIVAAVARGLDHAHRAGLLHRDVKPANILLEPVPGRPDRVALTDFGIAKAVAATTALTQAGSVLATVAYAAPEQLAGGPVDHRADVYALGCTLYELLTGAKPFPRATPEAVIAAHLHEPPPRPTALVRDLPRAIDAVVARAMAKDPGDRYPDCGALAAAAALAFDGQGAAAGSPAPRRRRIRLGLAAAVATGLIAAGAVLYDRDAAPAAGGQPAATGPADPNAWAAHQWLVDLFPALLPRDQAAAGYQNLRCLPVDGSQQPIDATETRDALNALACNGDQSPVYRLVVRCGLGEPVVRFAPSEGAREVGQEDWQKPSGKGRISWYDAVTVHGAAGELLLRFDDPARANCTLGVTGGTSGGQLYDTWWRDAPV</sequence>
<keyword evidence="4" id="KW-0547">Nucleotide-binding</keyword>
<dbReference type="RefSeq" id="WP_387699700.1">
    <property type="nucleotide sequence ID" value="NZ_JBIAMX010000004.1"/>
</dbReference>
<evidence type="ECO:0000256" key="3">
    <source>
        <dbReference type="ARBA" id="ARBA00022679"/>
    </source>
</evidence>
<dbReference type="InterPro" id="IPR000719">
    <property type="entry name" value="Prot_kinase_dom"/>
</dbReference>
<dbReference type="InterPro" id="IPR008271">
    <property type="entry name" value="Ser/Thr_kinase_AS"/>
</dbReference>
<proteinExistence type="predicted"/>
<dbReference type="InterPro" id="IPR011009">
    <property type="entry name" value="Kinase-like_dom_sf"/>
</dbReference>
<evidence type="ECO:0000313" key="8">
    <source>
        <dbReference type="EMBL" id="MFF0542994.1"/>
    </source>
</evidence>
<dbReference type="PROSITE" id="PS50011">
    <property type="entry name" value="PROTEIN_KINASE_DOM"/>
    <property type="match status" value="1"/>
</dbReference>
<dbReference type="Proteomes" id="UP001601444">
    <property type="component" value="Unassembled WGS sequence"/>
</dbReference>
<evidence type="ECO:0000259" key="7">
    <source>
        <dbReference type="PROSITE" id="PS50011"/>
    </source>
</evidence>
<dbReference type="GO" id="GO:0004674">
    <property type="term" value="F:protein serine/threonine kinase activity"/>
    <property type="evidence" value="ECO:0007669"/>
    <property type="project" value="UniProtKB-EC"/>
</dbReference>
<keyword evidence="5 8" id="KW-0418">Kinase</keyword>
<keyword evidence="9" id="KW-1185">Reference proteome</keyword>
<evidence type="ECO:0000256" key="6">
    <source>
        <dbReference type="ARBA" id="ARBA00022840"/>
    </source>
</evidence>